<evidence type="ECO:0000313" key="1">
    <source>
        <dbReference type="Proteomes" id="UP000694888"/>
    </source>
</evidence>
<keyword evidence="1" id="KW-1185">Reference proteome</keyword>
<proteinExistence type="predicted"/>
<dbReference type="Proteomes" id="UP000694888">
    <property type="component" value="Unplaced"/>
</dbReference>
<reference evidence="2" key="1">
    <citation type="submission" date="2025-08" db="UniProtKB">
        <authorList>
            <consortium name="RefSeq"/>
        </authorList>
    </citation>
    <scope>IDENTIFICATION</scope>
</reference>
<dbReference type="GeneID" id="118478305"/>
<sequence length="125" mass="14080">MFVIDPEPRCALLKLESLDYKYFSRPVLPRAWITLVSVKKDYSRGNCKLGVGYGFSRNECVNKTLKSDNHAYLSEQVPGACYVSSMGVKGRDRPPCVADVNYGFTGPYVWVRAGCQAEFTVCYME</sequence>
<evidence type="ECO:0000313" key="2">
    <source>
        <dbReference type="RefSeq" id="XP_035827588.1"/>
    </source>
</evidence>
<gene>
    <name evidence="2" type="primary">LOC118478305</name>
</gene>
<dbReference type="RefSeq" id="XP_035827588.1">
    <property type="nucleotide sequence ID" value="XM_035971695.1"/>
</dbReference>
<accession>A0ABM1VYU5</accession>
<name>A0ABM1VYU5_APLCA</name>
<protein>
    <submittedName>
        <fullName evidence="2">Lectin ADEL-like</fullName>
    </submittedName>
</protein>
<organism evidence="1 2">
    <name type="scientific">Aplysia californica</name>
    <name type="common">California sea hare</name>
    <dbReference type="NCBI Taxonomy" id="6500"/>
    <lineage>
        <taxon>Eukaryota</taxon>
        <taxon>Metazoa</taxon>
        <taxon>Spiralia</taxon>
        <taxon>Lophotrochozoa</taxon>
        <taxon>Mollusca</taxon>
        <taxon>Gastropoda</taxon>
        <taxon>Heterobranchia</taxon>
        <taxon>Euthyneura</taxon>
        <taxon>Tectipleura</taxon>
        <taxon>Aplysiida</taxon>
        <taxon>Aplysioidea</taxon>
        <taxon>Aplysiidae</taxon>
        <taxon>Aplysia</taxon>
    </lineage>
</organism>